<dbReference type="SUPFAM" id="SSF53335">
    <property type="entry name" value="S-adenosyl-L-methionine-dependent methyltransferases"/>
    <property type="match status" value="1"/>
</dbReference>
<evidence type="ECO:0000313" key="3">
    <source>
        <dbReference type="Proteomes" id="UP000231480"/>
    </source>
</evidence>
<dbReference type="EMBL" id="PCRH01000022">
    <property type="protein sequence ID" value="PIP17241.1"/>
    <property type="molecule type" value="Genomic_DNA"/>
</dbReference>
<comment type="caution">
    <text evidence="2">The sequence shown here is derived from an EMBL/GenBank/DDBJ whole genome shotgun (WGS) entry which is preliminary data.</text>
</comment>
<dbReference type="PANTHER" id="PTHR43591">
    <property type="entry name" value="METHYLTRANSFERASE"/>
    <property type="match status" value="1"/>
</dbReference>
<dbReference type="Gene3D" id="3.40.50.150">
    <property type="entry name" value="Vaccinia Virus protein VP39"/>
    <property type="match status" value="1"/>
</dbReference>
<evidence type="ECO:0000313" key="2">
    <source>
        <dbReference type="EMBL" id="PIP17241.1"/>
    </source>
</evidence>
<proteinExistence type="predicted"/>
<dbReference type="Pfam" id="PF08241">
    <property type="entry name" value="Methyltransf_11"/>
    <property type="match status" value="1"/>
</dbReference>
<dbReference type="InterPro" id="IPR029063">
    <property type="entry name" value="SAM-dependent_MTases_sf"/>
</dbReference>
<dbReference type="Proteomes" id="UP000231480">
    <property type="component" value="Unassembled WGS sequence"/>
</dbReference>
<organism evidence="2 3">
    <name type="scientific">Candidatus Portnoybacteria bacterium CG23_combo_of_CG06-09_8_20_14_all_37_13</name>
    <dbReference type="NCBI Taxonomy" id="1974819"/>
    <lineage>
        <taxon>Bacteria</taxon>
        <taxon>Candidatus Portnoyibacteriota</taxon>
    </lineage>
</organism>
<dbReference type="GO" id="GO:0008757">
    <property type="term" value="F:S-adenosylmethionine-dependent methyltransferase activity"/>
    <property type="evidence" value="ECO:0007669"/>
    <property type="project" value="InterPro"/>
</dbReference>
<reference evidence="2 3" key="1">
    <citation type="submission" date="2017-09" db="EMBL/GenBank/DDBJ databases">
        <title>Depth-based differentiation of microbial function through sediment-hosted aquifers and enrichment of novel symbionts in the deep terrestrial subsurface.</title>
        <authorList>
            <person name="Probst A.J."/>
            <person name="Ladd B."/>
            <person name="Jarett J.K."/>
            <person name="Geller-Mcgrath D.E."/>
            <person name="Sieber C.M."/>
            <person name="Emerson J.B."/>
            <person name="Anantharaman K."/>
            <person name="Thomas B.C."/>
            <person name="Malmstrom R."/>
            <person name="Stieglmeier M."/>
            <person name="Klingl A."/>
            <person name="Woyke T."/>
            <person name="Ryan C.M."/>
            <person name="Banfield J.F."/>
        </authorList>
    </citation>
    <scope>NUCLEOTIDE SEQUENCE [LARGE SCALE GENOMIC DNA]</scope>
    <source>
        <strain evidence="2">CG23_combo_of_CG06-09_8_20_14_all_37_13</strain>
    </source>
</reference>
<dbReference type="AlphaFoldDB" id="A0A2G9YFE3"/>
<protein>
    <recommendedName>
        <fullName evidence="1">Methyltransferase type 11 domain-containing protein</fullName>
    </recommendedName>
</protein>
<evidence type="ECO:0000259" key="1">
    <source>
        <dbReference type="Pfam" id="PF08241"/>
    </source>
</evidence>
<feature type="domain" description="Methyltransferase type 11" evidence="1">
    <location>
        <begin position="28"/>
        <end position="124"/>
    </location>
</feature>
<accession>A0A2G9YFE3</accession>
<name>A0A2G9YFE3_9BACT</name>
<sequence length="193" mass="21333">MENQTQDYFTRHAEHYEKTPGENSISTLDLACGTGKLLELAQEELSLKPGQLYGIDLTPAMINEAKNKPKLNGAQLVVGNVENLPYQDSMFDAITTTFSFHHFASDKALAEIKRVLKPGGVLAIADLCPPSWMSAKLFDQLMIKAVKCNVGNYRGQDELSKFLVQNGFQPIYQNRAKGFVKSAVLLTLVKIPA</sequence>
<gene>
    <name evidence="2" type="ORF">COX44_00970</name>
</gene>
<dbReference type="InterPro" id="IPR013216">
    <property type="entry name" value="Methyltransf_11"/>
</dbReference>
<dbReference type="CDD" id="cd02440">
    <property type="entry name" value="AdoMet_MTases"/>
    <property type="match status" value="1"/>
</dbReference>